<organism evidence="2 3">
    <name type="scientific">Mycena metata</name>
    <dbReference type="NCBI Taxonomy" id="1033252"/>
    <lineage>
        <taxon>Eukaryota</taxon>
        <taxon>Fungi</taxon>
        <taxon>Dikarya</taxon>
        <taxon>Basidiomycota</taxon>
        <taxon>Agaricomycotina</taxon>
        <taxon>Agaricomycetes</taxon>
        <taxon>Agaricomycetidae</taxon>
        <taxon>Agaricales</taxon>
        <taxon>Marasmiineae</taxon>
        <taxon>Mycenaceae</taxon>
        <taxon>Mycena</taxon>
    </lineage>
</organism>
<proteinExistence type="predicted"/>
<comment type="caution">
    <text evidence="2">The sequence shown here is derived from an EMBL/GenBank/DDBJ whole genome shotgun (WGS) entry which is preliminary data.</text>
</comment>
<evidence type="ECO:0000313" key="3">
    <source>
        <dbReference type="Proteomes" id="UP001215598"/>
    </source>
</evidence>
<protein>
    <submittedName>
        <fullName evidence="2">Uncharacterized protein</fullName>
    </submittedName>
</protein>
<sequence>MSQREYGVLAVEFKRRLLKPKTVVGCLVYGVVGPPVDGPPVASHMDSVTGEFGSAKNDDAYARGRVRARLQRFWNGIEPVWWRGMRASRAAGGASNDHLYLPPGAIPPQHPIVTFVPNRDEPIYTHIQNDGSLVSSSDAFSLKPVHSHRKINQPRARRDPPPPLSQHPGRYTSEVTRRIEAKRKAQPSSEELILQSLRQGLRTESSRGTTTAARYNRALVPQLASDVPQEFPNQRREQW</sequence>
<feature type="region of interest" description="Disordered" evidence="1">
    <location>
        <begin position="199"/>
        <end position="239"/>
    </location>
</feature>
<dbReference type="Proteomes" id="UP001215598">
    <property type="component" value="Unassembled WGS sequence"/>
</dbReference>
<reference evidence="2" key="1">
    <citation type="submission" date="2023-03" db="EMBL/GenBank/DDBJ databases">
        <title>Massive genome expansion in bonnet fungi (Mycena s.s.) driven by repeated elements and novel gene families across ecological guilds.</title>
        <authorList>
            <consortium name="Lawrence Berkeley National Laboratory"/>
            <person name="Harder C.B."/>
            <person name="Miyauchi S."/>
            <person name="Viragh M."/>
            <person name="Kuo A."/>
            <person name="Thoen E."/>
            <person name="Andreopoulos B."/>
            <person name="Lu D."/>
            <person name="Skrede I."/>
            <person name="Drula E."/>
            <person name="Henrissat B."/>
            <person name="Morin E."/>
            <person name="Kohler A."/>
            <person name="Barry K."/>
            <person name="LaButti K."/>
            <person name="Morin E."/>
            <person name="Salamov A."/>
            <person name="Lipzen A."/>
            <person name="Mereny Z."/>
            <person name="Hegedus B."/>
            <person name="Baldrian P."/>
            <person name="Stursova M."/>
            <person name="Weitz H."/>
            <person name="Taylor A."/>
            <person name="Grigoriev I.V."/>
            <person name="Nagy L.G."/>
            <person name="Martin F."/>
            <person name="Kauserud H."/>
        </authorList>
    </citation>
    <scope>NUCLEOTIDE SEQUENCE</scope>
    <source>
        <strain evidence="2">CBHHK182m</strain>
    </source>
</reference>
<evidence type="ECO:0000313" key="2">
    <source>
        <dbReference type="EMBL" id="KAJ7779969.1"/>
    </source>
</evidence>
<gene>
    <name evidence="2" type="ORF">B0H16DRAFT_1448402</name>
</gene>
<feature type="compositionally biased region" description="Polar residues" evidence="1">
    <location>
        <begin position="199"/>
        <end position="213"/>
    </location>
</feature>
<name>A0AAD7NXL8_9AGAR</name>
<keyword evidence="3" id="KW-1185">Reference proteome</keyword>
<feature type="region of interest" description="Disordered" evidence="1">
    <location>
        <begin position="140"/>
        <end position="172"/>
    </location>
</feature>
<dbReference type="AlphaFoldDB" id="A0AAD7NXL8"/>
<dbReference type="EMBL" id="JARKIB010000005">
    <property type="protein sequence ID" value="KAJ7779969.1"/>
    <property type="molecule type" value="Genomic_DNA"/>
</dbReference>
<accession>A0AAD7NXL8</accession>
<evidence type="ECO:0000256" key="1">
    <source>
        <dbReference type="SAM" id="MobiDB-lite"/>
    </source>
</evidence>